<evidence type="ECO:0000256" key="7">
    <source>
        <dbReference type="ARBA" id="ARBA00022840"/>
    </source>
</evidence>
<keyword evidence="6 11" id="KW-0418">Kinase</keyword>
<evidence type="ECO:0000256" key="3">
    <source>
        <dbReference type="ARBA" id="ARBA00022553"/>
    </source>
</evidence>
<evidence type="ECO:0000313" key="12">
    <source>
        <dbReference type="Proteomes" id="UP000091979"/>
    </source>
</evidence>
<dbReference type="InterPro" id="IPR036097">
    <property type="entry name" value="HisK_dim/P_sf"/>
</dbReference>
<keyword evidence="9" id="KW-1133">Transmembrane helix</keyword>
<dbReference type="InterPro" id="IPR003594">
    <property type="entry name" value="HATPase_dom"/>
</dbReference>
<proteinExistence type="predicted"/>
<name>A0A1B7XBV8_9BACT</name>
<keyword evidence="4" id="KW-0808">Transferase</keyword>
<dbReference type="Pfam" id="PF02518">
    <property type="entry name" value="HATPase_c"/>
    <property type="match status" value="1"/>
</dbReference>
<dbReference type="Gene3D" id="3.30.565.10">
    <property type="entry name" value="Histidine kinase-like ATPase, C-terminal domain"/>
    <property type="match status" value="1"/>
</dbReference>
<dbReference type="OrthoDB" id="9808844at2"/>
<dbReference type="Gene3D" id="1.10.287.130">
    <property type="match status" value="1"/>
</dbReference>
<dbReference type="EMBL" id="JXMS01000017">
    <property type="protein sequence ID" value="OBQ50212.1"/>
    <property type="molecule type" value="Genomic_DNA"/>
</dbReference>
<dbReference type="SUPFAM" id="SSF47384">
    <property type="entry name" value="Homodimeric domain of signal transducing histidine kinase"/>
    <property type="match status" value="1"/>
</dbReference>
<evidence type="ECO:0000259" key="10">
    <source>
        <dbReference type="PROSITE" id="PS50109"/>
    </source>
</evidence>
<evidence type="ECO:0000256" key="1">
    <source>
        <dbReference type="ARBA" id="ARBA00000085"/>
    </source>
</evidence>
<comment type="catalytic activity">
    <reaction evidence="1">
        <text>ATP + protein L-histidine = ADP + protein N-phospho-L-histidine.</text>
        <dbReference type="EC" id="2.7.13.3"/>
    </reaction>
</comment>
<evidence type="ECO:0000256" key="9">
    <source>
        <dbReference type="SAM" id="Phobius"/>
    </source>
</evidence>
<dbReference type="SUPFAM" id="SSF55874">
    <property type="entry name" value="ATPase domain of HSP90 chaperone/DNA topoisomerase II/histidine kinase"/>
    <property type="match status" value="1"/>
</dbReference>
<dbReference type="SMART" id="SM00387">
    <property type="entry name" value="HATPase_c"/>
    <property type="match status" value="1"/>
</dbReference>
<keyword evidence="5" id="KW-0547">Nucleotide-binding</keyword>
<dbReference type="PANTHER" id="PTHR43065:SF10">
    <property type="entry name" value="PEROXIDE STRESS-ACTIVATED HISTIDINE KINASE MAK3"/>
    <property type="match status" value="1"/>
</dbReference>
<dbReference type="EC" id="2.7.13.3" evidence="2"/>
<gene>
    <name evidence="11" type="ORF">SP90_10435</name>
</gene>
<dbReference type="AlphaFoldDB" id="A0A1B7XBV8"/>
<keyword evidence="3" id="KW-0597">Phosphoprotein</keyword>
<dbReference type="PATRIC" id="fig|1560234.3.peg.937"/>
<sequence length="476" mass="53832">MPRFFRDEKPFGFVRVLSWAMLIVIIISSLLMSTFIADQARKTLIEKQKNFALLLAENLNHQIFRRFTLPTIIGYGRIALRNPTQYERLEQVVQNTIHGLHVKGLRIFDNKQITSYSTNKDDLGKSGIAGIAAQKAVEQNTYSFEIESKISPITAVFMLKLPEDSFTLRTTYPLRLEGKLGDEPKELPIMGVLEITQDITEDYKSVIRFQRLIFISIFVSSMLMFMILVSIIKRAERALTKRLEEKDKLEHELHQNEKLAGMGRMVSSIAHEIRNPLGIISSSAEMMIKRESTDDFTKKMLTVIFDESKRLAQTVTDFLDYAKPKPTRHDKVDLAMIINQALGFLENELESKGITVSRDYNLKFFIEGDSDLLYRAVYNVLSNSIQAMEGEGEIRICGIRGKTAVLQFHDSGSGFDTAHLNQMLDPFFTTRDNGTGLGLPIVNSIVKSHHGTLTLGKSDLGGALVTMEFPLKTPGR</sequence>
<dbReference type="Pfam" id="PF00512">
    <property type="entry name" value="HisKA"/>
    <property type="match status" value="1"/>
</dbReference>
<dbReference type="InterPro" id="IPR004358">
    <property type="entry name" value="Sig_transdc_His_kin-like_C"/>
</dbReference>
<dbReference type="InterPro" id="IPR036890">
    <property type="entry name" value="HATPase_C_sf"/>
</dbReference>
<dbReference type="PROSITE" id="PS50109">
    <property type="entry name" value="HIS_KIN"/>
    <property type="match status" value="1"/>
</dbReference>
<accession>A0A1B7XBV8</accession>
<keyword evidence="7" id="KW-0067">ATP-binding</keyword>
<dbReference type="STRING" id="1560234.SP90_10435"/>
<dbReference type="GO" id="GO:0005524">
    <property type="term" value="F:ATP binding"/>
    <property type="evidence" value="ECO:0007669"/>
    <property type="project" value="UniProtKB-KW"/>
</dbReference>
<dbReference type="Proteomes" id="UP000091979">
    <property type="component" value="Unassembled WGS sequence"/>
</dbReference>
<evidence type="ECO:0000256" key="6">
    <source>
        <dbReference type="ARBA" id="ARBA00022777"/>
    </source>
</evidence>
<organism evidence="11 12">
    <name type="scientific">Halodesulfovibrio spirochaetisodalis</name>
    <dbReference type="NCBI Taxonomy" id="1560234"/>
    <lineage>
        <taxon>Bacteria</taxon>
        <taxon>Pseudomonadati</taxon>
        <taxon>Thermodesulfobacteriota</taxon>
        <taxon>Desulfovibrionia</taxon>
        <taxon>Desulfovibrionales</taxon>
        <taxon>Desulfovibrionaceae</taxon>
        <taxon>Halodesulfovibrio</taxon>
    </lineage>
</organism>
<evidence type="ECO:0000256" key="2">
    <source>
        <dbReference type="ARBA" id="ARBA00012438"/>
    </source>
</evidence>
<feature type="domain" description="Histidine kinase" evidence="10">
    <location>
        <begin position="268"/>
        <end position="473"/>
    </location>
</feature>
<dbReference type="SMART" id="SM00388">
    <property type="entry name" value="HisKA"/>
    <property type="match status" value="1"/>
</dbReference>
<keyword evidence="9" id="KW-0812">Transmembrane</keyword>
<feature type="transmembrane region" description="Helical" evidence="9">
    <location>
        <begin position="212"/>
        <end position="232"/>
    </location>
</feature>
<reference evidence="11 12" key="1">
    <citation type="submission" date="2015-01" db="EMBL/GenBank/DDBJ databases">
        <title>Desulfovibrio sp. JC271 draft genome sequence.</title>
        <authorList>
            <person name="Shivani Y."/>
            <person name="Subhash Y."/>
            <person name="Sasikala C."/>
            <person name="Ramana C.V."/>
        </authorList>
    </citation>
    <scope>NUCLEOTIDE SEQUENCE [LARGE SCALE GENOMIC DNA]</scope>
    <source>
        <strain evidence="11 12">JC271</strain>
    </source>
</reference>
<evidence type="ECO:0000256" key="5">
    <source>
        <dbReference type="ARBA" id="ARBA00022741"/>
    </source>
</evidence>
<evidence type="ECO:0000313" key="11">
    <source>
        <dbReference type="EMBL" id="OBQ50212.1"/>
    </source>
</evidence>
<protein>
    <recommendedName>
        <fullName evidence="2">histidine kinase</fullName>
        <ecNumber evidence="2">2.7.13.3</ecNumber>
    </recommendedName>
</protein>
<dbReference type="InterPro" id="IPR005467">
    <property type="entry name" value="His_kinase_dom"/>
</dbReference>
<dbReference type="PANTHER" id="PTHR43065">
    <property type="entry name" value="SENSOR HISTIDINE KINASE"/>
    <property type="match status" value="1"/>
</dbReference>
<evidence type="ECO:0000256" key="8">
    <source>
        <dbReference type="ARBA" id="ARBA00023012"/>
    </source>
</evidence>
<dbReference type="CDD" id="cd00082">
    <property type="entry name" value="HisKA"/>
    <property type="match status" value="1"/>
</dbReference>
<keyword evidence="8" id="KW-0902">Two-component regulatory system</keyword>
<evidence type="ECO:0000256" key="4">
    <source>
        <dbReference type="ARBA" id="ARBA00022679"/>
    </source>
</evidence>
<comment type="caution">
    <text evidence="11">The sequence shown here is derived from an EMBL/GenBank/DDBJ whole genome shotgun (WGS) entry which is preliminary data.</text>
</comment>
<feature type="transmembrane region" description="Helical" evidence="9">
    <location>
        <begin position="16"/>
        <end position="37"/>
    </location>
</feature>
<dbReference type="GO" id="GO:0000155">
    <property type="term" value="F:phosphorelay sensor kinase activity"/>
    <property type="evidence" value="ECO:0007669"/>
    <property type="project" value="InterPro"/>
</dbReference>
<dbReference type="PRINTS" id="PR00344">
    <property type="entry name" value="BCTRLSENSOR"/>
</dbReference>
<keyword evidence="12" id="KW-1185">Reference proteome</keyword>
<keyword evidence="9" id="KW-0472">Membrane</keyword>
<dbReference type="InterPro" id="IPR003661">
    <property type="entry name" value="HisK_dim/P_dom"/>
</dbReference>